<comment type="pathway">
    <text evidence="4">Lipid metabolism.</text>
</comment>
<feature type="transmembrane region" description="Helical" evidence="19">
    <location>
        <begin position="183"/>
        <end position="203"/>
    </location>
</feature>
<comment type="subcellular location">
    <subcellularLocation>
        <location evidence="2">Cell membrane</location>
        <topology evidence="2">Multi-pass membrane protein</topology>
    </subcellularLocation>
</comment>
<feature type="transmembrane region" description="Helical" evidence="19">
    <location>
        <begin position="77"/>
        <end position="94"/>
    </location>
</feature>
<evidence type="ECO:0000256" key="2">
    <source>
        <dbReference type="ARBA" id="ARBA00004651"/>
    </source>
</evidence>
<feature type="transmembrane region" description="Helical" evidence="19">
    <location>
        <begin position="154"/>
        <end position="177"/>
    </location>
</feature>
<feature type="transmembrane region" description="Helical" evidence="19">
    <location>
        <begin position="129"/>
        <end position="147"/>
    </location>
</feature>
<keyword evidence="12 18" id="KW-0548">Nucleotidyltransferase</keyword>
<organism evidence="20 21">
    <name type="scientific">Clostridium fungisolvens</name>
    <dbReference type="NCBI Taxonomy" id="1604897"/>
    <lineage>
        <taxon>Bacteria</taxon>
        <taxon>Bacillati</taxon>
        <taxon>Bacillota</taxon>
        <taxon>Clostridia</taxon>
        <taxon>Eubacteriales</taxon>
        <taxon>Clostridiaceae</taxon>
        <taxon>Clostridium</taxon>
    </lineage>
</organism>
<dbReference type="PANTHER" id="PTHR46382:SF1">
    <property type="entry name" value="PHOSPHATIDATE CYTIDYLYLTRANSFERASE"/>
    <property type="match status" value="1"/>
</dbReference>
<accession>A0A6V8SG66</accession>
<feature type="transmembrane region" description="Helical" evidence="19">
    <location>
        <begin position="224"/>
        <end position="247"/>
    </location>
</feature>
<evidence type="ECO:0000256" key="14">
    <source>
        <dbReference type="ARBA" id="ARBA00023098"/>
    </source>
</evidence>
<comment type="similarity">
    <text evidence="5 18">Belongs to the CDS family.</text>
</comment>
<keyword evidence="16" id="KW-0594">Phospholipid biosynthesis</keyword>
<dbReference type="GO" id="GO:0004605">
    <property type="term" value="F:phosphatidate cytidylyltransferase activity"/>
    <property type="evidence" value="ECO:0007669"/>
    <property type="project" value="UniProtKB-EC"/>
</dbReference>
<evidence type="ECO:0000256" key="16">
    <source>
        <dbReference type="ARBA" id="ARBA00023209"/>
    </source>
</evidence>
<evidence type="ECO:0000256" key="8">
    <source>
        <dbReference type="ARBA" id="ARBA00022475"/>
    </source>
</evidence>
<evidence type="ECO:0000256" key="12">
    <source>
        <dbReference type="ARBA" id="ARBA00022695"/>
    </source>
</evidence>
<evidence type="ECO:0000256" key="3">
    <source>
        <dbReference type="ARBA" id="ARBA00005119"/>
    </source>
</evidence>
<evidence type="ECO:0000256" key="6">
    <source>
        <dbReference type="ARBA" id="ARBA00012487"/>
    </source>
</evidence>
<keyword evidence="14" id="KW-0443">Lipid metabolism</keyword>
<keyword evidence="13 19" id="KW-1133">Transmembrane helix</keyword>
<keyword evidence="10 18" id="KW-0808">Transferase</keyword>
<evidence type="ECO:0000256" key="11">
    <source>
        <dbReference type="ARBA" id="ARBA00022692"/>
    </source>
</evidence>
<dbReference type="Proteomes" id="UP000580568">
    <property type="component" value="Unassembled WGS sequence"/>
</dbReference>
<dbReference type="InterPro" id="IPR000374">
    <property type="entry name" value="PC_trans"/>
</dbReference>
<keyword evidence="9" id="KW-0444">Lipid biosynthesis</keyword>
<dbReference type="PROSITE" id="PS01315">
    <property type="entry name" value="CDS"/>
    <property type="match status" value="1"/>
</dbReference>
<keyword evidence="8" id="KW-1003">Cell membrane</keyword>
<evidence type="ECO:0000313" key="20">
    <source>
        <dbReference type="EMBL" id="GFP76209.1"/>
    </source>
</evidence>
<evidence type="ECO:0000256" key="18">
    <source>
        <dbReference type="RuleBase" id="RU003938"/>
    </source>
</evidence>
<evidence type="ECO:0000256" key="5">
    <source>
        <dbReference type="ARBA" id="ARBA00010185"/>
    </source>
</evidence>
<evidence type="ECO:0000256" key="9">
    <source>
        <dbReference type="ARBA" id="ARBA00022516"/>
    </source>
</evidence>
<evidence type="ECO:0000313" key="21">
    <source>
        <dbReference type="Proteomes" id="UP000580568"/>
    </source>
</evidence>
<evidence type="ECO:0000256" key="7">
    <source>
        <dbReference type="ARBA" id="ARBA00019373"/>
    </source>
</evidence>
<dbReference type="GO" id="GO:0005886">
    <property type="term" value="C:plasma membrane"/>
    <property type="evidence" value="ECO:0007669"/>
    <property type="project" value="UniProtKB-SubCell"/>
</dbReference>
<dbReference type="EMBL" id="BLZR01000001">
    <property type="protein sequence ID" value="GFP76209.1"/>
    <property type="molecule type" value="Genomic_DNA"/>
</dbReference>
<evidence type="ECO:0000256" key="17">
    <source>
        <dbReference type="ARBA" id="ARBA00023264"/>
    </source>
</evidence>
<comment type="caution">
    <text evidence="20">The sequence shown here is derived from an EMBL/GenBank/DDBJ whole genome shotgun (WGS) entry which is preliminary data.</text>
</comment>
<keyword evidence="15 19" id="KW-0472">Membrane</keyword>
<comment type="catalytic activity">
    <reaction evidence="1 18">
        <text>a 1,2-diacyl-sn-glycero-3-phosphate + CTP + H(+) = a CDP-1,2-diacyl-sn-glycerol + diphosphate</text>
        <dbReference type="Rhea" id="RHEA:16229"/>
        <dbReference type="ChEBI" id="CHEBI:15378"/>
        <dbReference type="ChEBI" id="CHEBI:33019"/>
        <dbReference type="ChEBI" id="CHEBI:37563"/>
        <dbReference type="ChEBI" id="CHEBI:58332"/>
        <dbReference type="ChEBI" id="CHEBI:58608"/>
        <dbReference type="EC" id="2.7.7.41"/>
    </reaction>
</comment>
<dbReference type="AlphaFoldDB" id="A0A6V8SG66"/>
<comment type="pathway">
    <text evidence="3 18">Phospholipid metabolism; CDP-diacylglycerol biosynthesis; CDP-diacylglycerol from sn-glycerol 3-phosphate: step 3/3.</text>
</comment>
<name>A0A6V8SG66_9CLOT</name>
<reference evidence="20 21" key="1">
    <citation type="submission" date="2020-07" db="EMBL/GenBank/DDBJ databases">
        <title>A new beta-1,3-glucan-decomposing anaerobic bacterium isolated from anoxic soil subjected to biological soil disinfestation.</title>
        <authorList>
            <person name="Ueki A."/>
            <person name="Tonouchi A."/>
        </authorList>
    </citation>
    <scope>NUCLEOTIDE SEQUENCE [LARGE SCALE GENOMIC DNA]</scope>
    <source>
        <strain evidence="20 21">TW1</strain>
    </source>
</reference>
<evidence type="ECO:0000256" key="4">
    <source>
        <dbReference type="ARBA" id="ARBA00005189"/>
    </source>
</evidence>
<evidence type="ECO:0000256" key="13">
    <source>
        <dbReference type="ARBA" id="ARBA00022989"/>
    </source>
</evidence>
<dbReference type="EC" id="2.7.7.41" evidence="6 18"/>
<evidence type="ECO:0000256" key="1">
    <source>
        <dbReference type="ARBA" id="ARBA00001698"/>
    </source>
</evidence>
<dbReference type="GO" id="GO:0016024">
    <property type="term" value="P:CDP-diacylglycerol biosynthetic process"/>
    <property type="evidence" value="ECO:0007669"/>
    <property type="project" value="UniProtKB-UniPathway"/>
</dbReference>
<keyword evidence="17" id="KW-1208">Phospholipid metabolism</keyword>
<evidence type="ECO:0000256" key="15">
    <source>
        <dbReference type="ARBA" id="ARBA00023136"/>
    </source>
</evidence>
<feature type="transmembrane region" description="Helical" evidence="19">
    <location>
        <begin position="106"/>
        <end position="123"/>
    </location>
</feature>
<dbReference type="Pfam" id="PF01148">
    <property type="entry name" value="CTP_transf_1"/>
    <property type="match status" value="1"/>
</dbReference>
<feature type="transmembrane region" description="Helical" evidence="19">
    <location>
        <begin position="253"/>
        <end position="275"/>
    </location>
</feature>
<evidence type="ECO:0000256" key="19">
    <source>
        <dbReference type="SAM" id="Phobius"/>
    </source>
</evidence>
<sequence>MNSIPKHLYHYYEAEVGPFKTLSDLSEEHSENALKSLRRRGETFASKRRSMVKQRIISSFIGLPILIGILLSKNLILLNVALLLIITIGLNEFYKSFKGFSINYKLIGMGFSVLYYIFVLPKLSSNLGLFISLFSIFLVFYSVLFYSKQNAKNIAITFIGFFYVTFMFSFILQIVRLNDYGDILVWFVFIIAWSADTFAYAIGKTFGKNKLTPELSPNKSIEGFVGGVIGATLMSCLYGIIILKFTGFHEYNFVYFCLVMGVIGSVISQCGDLIASLIKRFNEIKDFGNIIPGHGGILDRFDSIILAAPFVYYFIKIILKI</sequence>
<keyword evidence="21" id="KW-1185">Reference proteome</keyword>
<dbReference type="PANTHER" id="PTHR46382">
    <property type="entry name" value="PHOSPHATIDATE CYTIDYLYLTRANSFERASE"/>
    <property type="match status" value="1"/>
</dbReference>
<gene>
    <name evidence="20" type="ORF">bsdtw1_02310</name>
</gene>
<keyword evidence="11 18" id="KW-0812">Transmembrane</keyword>
<proteinExistence type="inferred from homology"/>
<evidence type="ECO:0000256" key="10">
    <source>
        <dbReference type="ARBA" id="ARBA00022679"/>
    </source>
</evidence>
<dbReference type="RefSeq" id="WP_183277653.1">
    <property type="nucleotide sequence ID" value="NZ_BLZR01000001.1"/>
</dbReference>
<dbReference type="UniPathway" id="UPA00557">
    <property type="reaction ID" value="UER00614"/>
</dbReference>
<protein>
    <recommendedName>
        <fullName evidence="7 18">Phosphatidate cytidylyltransferase</fullName>
        <ecNumber evidence="6 18">2.7.7.41</ecNumber>
    </recommendedName>
</protein>